<accession>A0A0G0L2J4</accession>
<dbReference type="SUPFAM" id="SSF53756">
    <property type="entry name" value="UDP-Glycosyltransferase/glycogen phosphorylase"/>
    <property type="match status" value="1"/>
</dbReference>
<evidence type="ECO:0008006" key="3">
    <source>
        <dbReference type="Google" id="ProtNLM"/>
    </source>
</evidence>
<reference evidence="1 2" key="1">
    <citation type="journal article" date="2015" name="Nature">
        <title>rRNA introns, odd ribosomes, and small enigmatic genomes across a large radiation of phyla.</title>
        <authorList>
            <person name="Brown C.T."/>
            <person name="Hug L.A."/>
            <person name="Thomas B.C."/>
            <person name="Sharon I."/>
            <person name="Castelle C.J."/>
            <person name="Singh A."/>
            <person name="Wilkins M.J."/>
            <person name="Williams K.H."/>
            <person name="Banfield J.F."/>
        </authorList>
    </citation>
    <scope>NUCLEOTIDE SEQUENCE [LARGE SCALE GENOMIC DNA]</scope>
</reference>
<name>A0A0G0L2J4_9BACT</name>
<dbReference type="STRING" id="1618570.UT08_C0001G0049"/>
<proteinExistence type="predicted"/>
<evidence type="ECO:0000313" key="1">
    <source>
        <dbReference type="EMBL" id="KKQ86183.1"/>
    </source>
</evidence>
<dbReference type="EMBL" id="LBVL01000001">
    <property type="protein sequence ID" value="KKQ86183.1"/>
    <property type="molecule type" value="Genomic_DNA"/>
</dbReference>
<dbReference type="AlphaFoldDB" id="A0A0G0L2J4"/>
<organism evidence="1 2">
    <name type="scientific">Candidatus Woesebacteria bacterium GW2011_GWB1_38_8</name>
    <dbReference type="NCBI Taxonomy" id="1618570"/>
    <lineage>
        <taxon>Bacteria</taxon>
        <taxon>Candidatus Woeseibacteriota</taxon>
    </lineage>
</organism>
<comment type="caution">
    <text evidence="1">The sequence shown here is derived from an EMBL/GenBank/DDBJ whole genome shotgun (WGS) entry which is preliminary data.</text>
</comment>
<gene>
    <name evidence="1" type="ORF">UT08_C0001G0049</name>
</gene>
<dbReference type="Proteomes" id="UP000034081">
    <property type="component" value="Unassembled WGS sequence"/>
</dbReference>
<dbReference type="Gene3D" id="3.40.50.2000">
    <property type="entry name" value="Glycogen Phosphorylase B"/>
    <property type="match status" value="1"/>
</dbReference>
<protein>
    <recommendedName>
        <fullName evidence="3">Glycosyl transferase family 1 domain-containing protein</fullName>
    </recommendedName>
</protein>
<evidence type="ECO:0000313" key="2">
    <source>
        <dbReference type="Proteomes" id="UP000034081"/>
    </source>
</evidence>
<sequence length="307" mass="35872">MAIDNLSILNNHVRYWKESGHEIIWLKNDSLTEIFKTYLYLNFIPEIELAIIIFDPLFVSLPFYKRIKRAVYIPDKILLSNKKYINYLINTLIKIFYRTGDVLIDNAAERKNILTLFPNSNIKVLEKGYDVNQKKKYVNKNTIVFMADTSDSVKRALNIISLIQRRHIDQKIAIVGKSINKFNKMIKEYKKDKELKILTSKYILDSINKAQGLVVMDKIIDPGSLIETIANGSIVFVADSIEEIDEFKFNKIIITLPDNEYMAADKITKFMEDKLNTVKYFKDTRKILLKYSWDEVAKRSLSYLESL</sequence>